<gene>
    <name evidence="2" type="ORF">BCL79_0268</name>
    <name evidence="1" type="ORF">F9K92_12445</name>
</gene>
<evidence type="ECO:0000313" key="1">
    <source>
        <dbReference type="EMBL" id="KAB7629790.1"/>
    </source>
</evidence>
<dbReference type="EMBL" id="WELC01000015">
    <property type="protein sequence ID" value="KAB7629790.1"/>
    <property type="molecule type" value="Genomic_DNA"/>
</dbReference>
<evidence type="ECO:0000313" key="3">
    <source>
        <dbReference type="Proteomes" id="UP000274786"/>
    </source>
</evidence>
<reference evidence="2 3" key="1">
    <citation type="submission" date="2018-10" db="EMBL/GenBank/DDBJ databases">
        <title>Comparative analysis of microorganisms from saline springs in Andes Mountain Range, Colombia.</title>
        <authorList>
            <person name="Rubin E."/>
        </authorList>
    </citation>
    <scope>NUCLEOTIDE SEQUENCE [LARGE SCALE GENOMIC DNA]</scope>
    <source>
        <strain evidence="2 3">USBA GBX 843</strain>
    </source>
</reference>
<dbReference type="AlphaFoldDB" id="A0A498CE49"/>
<dbReference type="OrthoDB" id="6028193at2"/>
<comment type="caution">
    <text evidence="2">The sequence shown here is derived from an EMBL/GenBank/DDBJ whole genome shotgun (WGS) entry which is preliminary data.</text>
</comment>
<dbReference type="EMBL" id="RCDC01000004">
    <property type="protein sequence ID" value="RLK55897.1"/>
    <property type="molecule type" value="Genomic_DNA"/>
</dbReference>
<dbReference type="Proteomes" id="UP000449004">
    <property type="component" value="Unassembled WGS sequence"/>
</dbReference>
<dbReference type="Proteomes" id="UP000274786">
    <property type="component" value="Unassembled WGS sequence"/>
</dbReference>
<protein>
    <submittedName>
        <fullName evidence="2">Uncharacterized protein</fullName>
    </submittedName>
</protein>
<evidence type="ECO:0000313" key="2">
    <source>
        <dbReference type="EMBL" id="RLK55897.1"/>
    </source>
</evidence>
<reference evidence="1 4" key="2">
    <citation type="submission" date="2019-10" db="EMBL/GenBank/DDBJ databases">
        <title>Halotolerant bacteria associated to Saharan-endemic halophytes Stipa tenacissima L. and Atriplex halimus L mitigate salt stress and promote growth of tomato plants.</title>
        <authorList>
            <person name="Dif G."/>
        </authorList>
    </citation>
    <scope>NUCLEOTIDE SEQUENCE [LARGE SCALE GENOMIC DNA]</scope>
    <source>
        <strain evidence="1 4">IS26</strain>
    </source>
</reference>
<sequence>MNVRPDIQVQLDALADKLDHWVARVRHPAQFWPQFEQLTGEILDQCANAERDHARACIQAMLKGHGLELPPWHERDESVPPGEPGE</sequence>
<name>A0A498CE49_9GAMM</name>
<organism evidence="2 3">
    <name type="scientific">Stenotrophomonas rhizophila</name>
    <dbReference type="NCBI Taxonomy" id="216778"/>
    <lineage>
        <taxon>Bacteria</taxon>
        <taxon>Pseudomonadati</taxon>
        <taxon>Pseudomonadota</taxon>
        <taxon>Gammaproteobacteria</taxon>
        <taxon>Lysobacterales</taxon>
        <taxon>Lysobacteraceae</taxon>
        <taxon>Stenotrophomonas</taxon>
    </lineage>
</organism>
<dbReference type="RefSeq" id="WP_121036810.1">
    <property type="nucleotide sequence ID" value="NZ_RCDC01000004.1"/>
</dbReference>
<accession>A0A498CE49</accession>
<evidence type="ECO:0000313" key="4">
    <source>
        <dbReference type="Proteomes" id="UP000449004"/>
    </source>
</evidence>
<proteinExistence type="predicted"/>